<proteinExistence type="predicted"/>
<keyword evidence="2" id="KW-0732">Signal</keyword>
<feature type="repeat" description="TPR" evidence="1">
    <location>
        <begin position="1312"/>
        <end position="1345"/>
    </location>
</feature>
<dbReference type="InterPro" id="IPR008969">
    <property type="entry name" value="CarboxyPept-like_regulatory"/>
</dbReference>
<evidence type="ECO:0000259" key="3">
    <source>
        <dbReference type="Pfam" id="PF07715"/>
    </source>
</evidence>
<feature type="repeat" description="TPR" evidence="1">
    <location>
        <begin position="1346"/>
        <end position="1379"/>
    </location>
</feature>
<gene>
    <name evidence="4" type="ORF">ACFO3O_06895</name>
</gene>
<feature type="signal peptide" evidence="2">
    <location>
        <begin position="1"/>
        <end position="22"/>
    </location>
</feature>
<dbReference type="Proteomes" id="UP001596043">
    <property type="component" value="Unassembled WGS sequence"/>
</dbReference>
<feature type="chain" id="PRO_5045731335" evidence="2">
    <location>
        <begin position="23"/>
        <end position="1538"/>
    </location>
</feature>
<reference evidence="5" key="1">
    <citation type="journal article" date="2019" name="Int. J. Syst. Evol. Microbiol.">
        <title>The Global Catalogue of Microorganisms (GCM) 10K type strain sequencing project: providing services to taxonomists for standard genome sequencing and annotation.</title>
        <authorList>
            <consortium name="The Broad Institute Genomics Platform"/>
            <consortium name="The Broad Institute Genome Sequencing Center for Infectious Disease"/>
            <person name="Wu L."/>
            <person name="Ma J."/>
        </authorList>
    </citation>
    <scope>NUCLEOTIDE SEQUENCE [LARGE SCALE GENOMIC DNA]</scope>
    <source>
        <strain evidence="5">YJ-61-S</strain>
    </source>
</reference>
<organism evidence="4 5">
    <name type="scientific">Dokdonia ponticola</name>
    <dbReference type="NCBI Taxonomy" id="2041041"/>
    <lineage>
        <taxon>Bacteria</taxon>
        <taxon>Pseudomonadati</taxon>
        <taxon>Bacteroidota</taxon>
        <taxon>Flavobacteriia</taxon>
        <taxon>Flavobacteriales</taxon>
        <taxon>Flavobacteriaceae</taxon>
        <taxon>Dokdonia</taxon>
    </lineage>
</organism>
<keyword evidence="4" id="KW-0675">Receptor</keyword>
<accession>A0ABV9HUW5</accession>
<name>A0ABV9HUW5_9FLAO</name>
<evidence type="ECO:0000313" key="4">
    <source>
        <dbReference type="EMBL" id="MFC4633628.1"/>
    </source>
</evidence>
<dbReference type="PROSITE" id="PS50005">
    <property type="entry name" value="TPR"/>
    <property type="match status" value="2"/>
</dbReference>
<protein>
    <submittedName>
        <fullName evidence="4">TonB-dependent receptor plug domain-containing protein</fullName>
    </submittedName>
</protein>
<dbReference type="Gene3D" id="1.25.40.10">
    <property type="entry name" value="Tetratricopeptide repeat domain"/>
    <property type="match status" value="1"/>
</dbReference>
<dbReference type="Gene3D" id="2.60.40.1120">
    <property type="entry name" value="Carboxypeptidase-like, regulatory domain"/>
    <property type="match status" value="2"/>
</dbReference>
<dbReference type="SUPFAM" id="SSF49464">
    <property type="entry name" value="Carboxypeptidase regulatory domain-like"/>
    <property type="match status" value="5"/>
</dbReference>
<dbReference type="Pfam" id="PF07715">
    <property type="entry name" value="Plug"/>
    <property type="match status" value="1"/>
</dbReference>
<sequence>MKKHYTIYTILFIVFLSVTVQAQTVFRGTVIDAETKQPIANARVGINNQGVGEITNEKGFFNYKKYHEIVNSESQLVVGASGYESLQLGPKEVRQLFNRSSKIELQPSSEKKENKTVTNLTVFWDVSEDMKGRDIAAEIAYVQSYVSMYKDLRLRLVVFDYKIRTDERMEIRNGDISRFRESVKALIYNGPSNYDVLDITGADAVILSSNGNPNYGTLNVSQDIPVYAIASQDIEVNEAYLELLGQYTQGVYRPIQSGKGNLMKSEVRTPVFEGETIKGKVTSLGKPLQEVSIIKKGDLTEYLTKADGTFELPAKEGDVLVFRYLGMFPKIVLVENTQDIKLELIPKNDMLDEVVLTEKYEEVIVGNKVIRGIKDPYIPGGITRLGDFYITYKDITPNGRTLESVLREKFSGIQVRYTPYGETVTVFGKYPLWIVNGFPLGPGEPLPLYILDSDIASIIIKDSDLTNIKYGGQGERGLQVIVTTKTGREEFKDRKEYLAKNNTYDETLPSINQNAIISGKTQIKGKVTSLGKPIQGATISVKGSFEEFTSQQDGSFTANLSAGDMIKVNYLGMYPKLIVIDDETKEIEIDLLPKTDMLDEIEITGKTKRTSNTRVDLETGTYKDSFLGTFDVQTLTREDDNIESWASVAYGLTGKFSNVTVNTRPGYEDIRIRDSKALFFINGIPVDRAQFFAVNPQNIATISVKKNIVGAIGRAILIDTVDFVTMNSPVPSALVKGNDYEEEVKSISNDIVANKPQITGTITSLGKPIQGATISKKGTFEEYTSRADGSFTLPANEGEEWIVYYLGMYPKSFIVDGKTNYTIDLIPKNNVLDEVVLNTKGKEKEEEKVQTAWGKENKDKLGYDVKVLRREDIFQGAPDLGTVLNGKFAGITAVEDSRLGLTVSGRNGPMLIVIDGSIFTPDTSKPFISPDRVESISVIKSTIGALRYGSIGRGGVVEITTSNFASSKTEPIPSLLVEGNDYEEEVSALKTNTLNPSSKLTVTGIVKDLKDFLDDATITRKGSFDEVFTDTQGSFEIKASLGDVLVVSKVGMFTKEVLVESQNMGIITLVSKNDELDEVIVSGDKRVDNTIEGSDGRRIDKDKLGYAADELTENDFSAGATNLQQLITGKVSGVTVEGGLYSGSQVVYKIRGGNQSIENEIPPIWIVNGIPYPDPPDFLDVQQIASITVLKSASATSRYGTLAAGGAFLIKTKEVSFQDKAKKAQKSALVSGNDYKEATTRTIDTSTLPEYILRLREIPNLQEQFELYQRISRTQESPLEFYVDVAQYFDGINTEMADQVRADLAYISRNNTKALRTLCYIYEAAGDYEKAALIYERILKLAPSEAQSYRDLALIYQEIGKYNEALELYYNMLGEQIKGVNFEGLEKSIKNELSHLLSLHKAEVDYERFPNEWLRTDFDIDIRMVIDWSDRSVPFEFQFVNPDKKFFKWTHTLQETRDRLEEEQEQGYQSEEFIIDDAPPGEWLINIQYLGDEGDYVLPPFMKYTVYKNYGTPQETKEIKVVKLFKQSDKVTLGRVVL</sequence>
<dbReference type="Gene3D" id="2.170.130.10">
    <property type="entry name" value="TonB-dependent receptor, plug domain"/>
    <property type="match status" value="2"/>
</dbReference>
<evidence type="ECO:0000313" key="5">
    <source>
        <dbReference type="Proteomes" id="UP001596043"/>
    </source>
</evidence>
<dbReference type="EMBL" id="JBHSFV010000003">
    <property type="protein sequence ID" value="MFC4633628.1"/>
    <property type="molecule type" value="Genomic_DNA"/>
</dbReference>
<dbReference type="InterPro" id="IPR019734">
    <property type="entry name" value="TPR_rpt"/>
</dbReference>
<keyword evidence="5" id="KW-1185">Reference proteome</keyword>
<keyword evidence="1" id="KW-0802">TPR repeat</keyword>
<evidence type="ECO:0000256" key="1">
    <source>
        <dbReference type="PROSITE-ProRule" id="PRU00339"/>
    </source>
</evidence>
<comment type="caution">
    <text evidence="4">The sequence shown here is derived from an EMBL/GenBank/DDBJ whole genome shotgun (WGS) entry which is preliminary data.</text>
</comment>
<dbReference type="InterPro" id="IPR037066">
    <property type="entry name" value="Plug_dom_sf"/>
</dbReference>
<dbReference type="InterPro" id="IPR011990">
    <property type="entry name" value="TPR-like_helical_dom_sf"/>
</dbReference>
<feature type="domain" description="TonB-dependent receptor plug" evidence="3">
    <location>
        <begin position="1112"/>
        <end position="1207"/>
    </location>
</feature>
<dbReference type="InterPro" id="IPR012910">
    <property type="entry name" value="Plug_dom"/>
</dbReference>
<dbReference type="SUPFAM" id="SSF48452">
    <property type="entry name" value="TPR-like"/>
    <property type="match status" value="1"/>
</dbReference>
<dbReference type="RefSeq" id="WP_379977842.1">
    <property type="nucleotide sequence ID" value="NZ_JBHSFV010000003.1"/>
</dbReference>
<evidence type="ECO:0000256" key="2">
    <source>
        <dbReference type="SAM" id="SignalP"/>
    </source>
</evidence>
<dbReference type="SMART" id="SM00028">
    <property type="entry name" value="TPR"/>
    <property type="match status" value="2"/>
</dbReference>
<dbReference type="SUPFAM" id="SSF56935">
    <property type="entry name" value="Porins"/>
    <property type="match status" value="2"/>
</dbReference>